<protein>
    <submittedName>
        <fullName evidence="2">Uncharacterized protein</fullName>
    </submittedName>
</protein>
<dbReference type="EMBL" id="CP016428">
    <property type="protein sequence ID" value="ANW00352.1"/>
    <property type="molecule type" value="Genomic_DNA"/>
</dbReference>
<evidence type="ECO:0000313" key="2">
    <source>
        <dbReference type="EMBL" id="ANW00352.1"/>
    </source>
</evidence>
<dbReference type="KEGG" id="bic:LMTR13_09415"/>
<keyword evidence="3" id="KW-1185">Reference proteome</keyword>
<name>A0A1B1UC60_9BRAD</name>
<accession>A0A1B1UC60</accession>
<evidence type="ECO:0000313" key="3">
    <source>
        <dbReference type="Proteomes" id="UP000092839"/>
    </source>
</evidence>
<dbReference type="AlphaFoldDB" id="A0A1B1UC60"/>
<keyword evidence="1" id="KW-0732">Signal</keyword>
<dbReference type="Proteomes" id="UP000092839">
    <property type="component" value="Chromosome"/>
</dbReference>
<evidence type="ECO:0000256" key="1">
    <source>
        <dbReference type="SAM" id="SignalP"/>
    </source>
</evidence>
<dbReference type="STRING" id="1274631.LMTR13_09415"/>
<sequence length="163" mass="17106">MNKCLLVTILVALTGATAAAQAPTKDALIARAKSFELDTPYVPPPGDPLTHHAAGYAKVMCSAVFMTGLAPDFAVANVGFFTASYGHRARLGMPVIDRANKAVHVTLPDGVTRAAKYLGSQGCVTFPIGENAVNFKPVAVKSRLPDPGTELWPMGDMLPPGNM</sequence>
<feature type="signal peptide" evidence="1">
    <location>
        <begin position="1"/>
        <end position="20"/>
    </location>
</feature>
<dbReference type="RefSeq" id="WP_065727631.1">
    <property type="nucleotide sequence ID" value="NZ_CP016428.1"/>
</dbReference>
<proteinExistence type="predicted"/>
<dbReference type="OrthoDB" id="9814204at2"/>
<feature type="chain" id="PRO_5008530416" evidence="1">
    <location>
        <begin position="21"/>
        <end position="163"/>
    </location>
</feature>
<gene>
    <name evidence="2" type="ORF">LMTR13_09415</name>
</gene>
<reference evidence="2 3" key="1">
    <citation type="submission" date="2016-07" db="EMBL/GenBank/DDBJ databases">
        <title>Complete genome sequence of Bradyrhizobium icense LMTR 13T, a potential inoculant strain isolated from lima bean (Phaseolus lunatus) in Peru.</title>
        <authorList>
            <person name="Ormeno-Orrillo E."/>
            <person name="Duran D."/>
            <person name="Rogel M.A."/>
            <person name="Rey L."/>
            <person name="Imperial J."/>
            <person name="Ruiz-Argueso T."/>
            <person name="Martinez-Romero E."/>
        </authorList>
    </citation>
    <scope>NUCLEOTIDE SEQUENCE [LARGE SCALE GENOMIC DNA]</scope>
    <source>
        <strain evidence="2 3">LMTR 13</strain>
    </source>
</reference>
<organism evidence="2 3">
    <name type="scientific">Bradyrhizobium icense</name>
    <dbReference type="NCBI Taxonomy" id="1274631"/>
    <lineage>
        <taxon>Bacteria</taxon>
        <taxon>Pseudomonadati</taxon>
        <taxon>Pseudomonadota</taxon>
        <taxon>Alphaproteobacteria</taxon>
        <taxon>Hyphomicrobiales</taxon>
        <taxon>Nitrobacteraceae</taxon>
        <taxon>Bradyrhizobium</taxon>
    </lineage>
</organism>